<dbReference type="PROSITE" id="PS00463">
    <property type="entry name" value="ZN2_CY6_FUNGAL_1"/>
    <property type="match status" value="1"/>
</dbReference>
<dbReference type="RefSeq" id="XP_030994188.1">
    <property type="nucleotide sequence ID" value="XM_031141572.1"/>
</dbReference>
<dbReference type="InterPro" id="IPR001138">
    <property type="entry name" value="Zn2Cys6_DnaBD"/>
</dbReference>
<comment type="caution">
    <text evidence="5">The sequence shown here is derived from an EMBL/GenBank/DDBJ whole genome shotgun (WGS) entry which is preliminary data.</text>
</comment>
<feature type="compositionally biased region" description="Low complexity" evidence="3">
    <location>
        <begin position="14"/>
        <end position="25"/>
    </location>
</feature>
<dbReference type="InterPro" id="IPR036864">
    <property type="entry name" value="Zn2-C6_fun-type_DNA-bd_sf"/>
</dbReference>
<dbReference type="GeneID" id="41974336"/>
<dbReference type="STRING" id="1093900.A0A507AY77"/>
<keyword evidence="1" id="KW-0539">Nucleus</keyword>
<feature type="coiled-coil region" evidence="2">
    <location>
        <begin position="97"/>
        <end position="124"/>
    </location>
</feature>
<dbReference type="Gene3D" id="4.10.240.10">
    <property type="entry name" value="Zn(2)-C6 fungal-type DNA-binding domain"/>
    <property type="match status" value="1"/>
</dbReference>
<protein>
    <recommendedName>
        <fullName evidence="4">Zn(2)-C6 fungal-type domain-containing protein</fullName>
    </recommendedName>
</protein>
<feature type="domain" description="Zn(2)-C6 fungal-type" evidence="4">
    <location>
        <begin position="52"/>
        <end position="82"/>
    </location>
</feature>
<evidence type="ECO:0000256" key="1">
    <source>
        <dbReference type="ARBA" id="ARBA00023242"/>
    </source>
</evidence>
<dbReference type="GO" id="GO:0008270">
    <property type="term" value="F:zinc ion binding"/>
    <property type="evidence" value="ECO:0007669"/>
    <property type="project" value="InterPro"/>
</dbReference>
<feature type="compositionally biased region" description="Acidic residues" evidence="3">
    <location>
        <begin position="934"/>
        <end position="948"/>
    </location>
</feature>
<dbReference type="CDD" id="cd00067">
    <property type="entry name" value="GAL4"/>
    <property type="match status" value="1"/>
</dbReference>
<name>A0A507AY77_9PEZI</name>
<dbReference type="SUPFAM" id="SSF57701">
    <property type="entry name" value="Zn2/Cys6 DNA-binding domain"/>
    <property type="match status" value="1"/>
</dbReference>
<keyword evidence="2" id="KW-0175">Coiled coil</keyword>
<sequence length="1074" mass="121092">MAKRYTPILPAPPAALETPAATQTASAETAIDKLTESGPQAHKPKRSVGRTACVACRVKKSACDSKRPKCSSCAKRNLECIYTLRLRTLPEGQVEEIEALRQENGELRRRLKDVTRILRNLESSESSDSQSPLKSLTSPVSERLFVSAGSDTTDPRQTVVQYGSTKTFSQPAQNSLEFELMIRHPIAYPFLLPVNISSLEIESFLTRLRDPSNESTEGNPEKKSPEHFQVFDEDSKSLSEPNVPAAEEEDKSFSHSKGPIYCDDRLNNIEISHWTRIVIPNELAAHAISLYLLTDHPIIALFDANLFLDDLVHERTKFCSPLLVNALLCWTLQAFSSIRPEAALLSVLFYNETTRLYEEEKQRNPLEGQPLMTITATQLLSLACMCHGKEEESMKYLNEGIAMGKDIGLFDVNPANSARNWLDDHIDWIKAASYVAWGTFCWVTFLALPRSVCAEANFTVVIYRCRCLNFQCGLIQQPPTLPIPGTQIIRDSTPVPEPFELPSFMGKTFTYLCRFWPIANEMIWKYYDEDELAASADRASLEFAEKEFLALLDWSNSLPLEMVRGPQTPHHAIIAHIYFHVVVTDLFRPFKHQLPHRTLQLASFTAEKRTTDTVYDASINQLKHLVLVYRTRFPSASYTMLWQYCLLYVANATLQQKEDDTRDSEWWFWFFLCIAGYQKLFPSFRVVESIVQGLLTMAISKGALTAGEGRAMMGRLRGGGQHAGFAHAVKGTFMVDLGMASTDPLAACVDSLPDKFDEMMLYDEYLAKEAMDQVVNDNTLGLLVSLASFGVSRWSRLSQAEGGPPAVNSCRKHGVTQLYPKHQPGTAAPAASQIPFRQIRAHQDAQTITVYQAYSRAIADPAVAAQKLHASDKFRHTRMTWIKPSWAWMLYRAGYSYKDAGQERILALKMRKEDFIKVLEKGVLTSHGSSAQDGEQDTEQAAEEEDINEREQGEKAEAAASETGRKRRRHRDPAKPKSPDVKIQWDPERTVRLEKLEYRSIQIGIPAAISPQWTEEWIVSIEDVTARARELKRVLDEEPEVTDAALREKGLIPHETPFELPEELQKSLGMIDNA</sequence>
<dbReference type="AlphaFoldDB" id="A0A507AY77"/>
<dbReference type="EMBL" id="SKBQ01000040">
    <property type="protein sequence ID" value="TPX12477.1"/>
    <property type="molecule type" value="Genomic_DNA"/>
</dbReference>
<dbReference type="InterPro" id="IPR025633">
    <property type="entry name" value="DUF4291"/>
</dbReference>
<dbReference type="InParanoid" id="A0A507AY77"/>
<feature type="region of interest" description="Disordered" evidence="3">
    <location>
        <begin position="1"/>
        <end position="28"/>
    </location>
</feature>
<accession>A0A507AY77</accession>
<evidence type="ECO:0000259" key="4">
    <source>
        <dbReference type="PROSITE" id="PS50048"/>
    </source>
</evidence>
<dbReference type="CDD" id="cd12148">
    <property type="entry name" value="fungal_TF_MHR"/>
    <property type="match status" value="1"/>
</dbReference>
<evidence type="ECO:0000313" key="5">
    <source>
        <dbReference type="EMBL" id="TPX12477.1"/>
    </source>
</evidence>
<evidence type="ECO:0000256" key="2">
    <source>
        <dbReference type="SAM" id="Coils"/>
    </source>
</evidence>
<dbReference type="PROSITE" id="PS50048">
    <property type="entry name" value="ZN2_CY6_FUNGAL_2"/>
    <property type="match status" value="1"/>
</dbReference>
<dbReference type="Proteomes" id="UP000319257">
    <property type="component" value="Unassembled WGS sequence"/>
</dbReference>
<evidence type="ECO:0000313" key="6">
    <source>
        <dbReference type="Proteomes" id="UP000319257"/>
    </source>
</evidence>
<organism evidence="5 6">
    <name type="scientific">Thyridium curvatum</name>
    <dbReference type="NCBI Taxonomy" id="1093900"/>
    <lineage>
        <taxon>Eukaryota</taxon>
        <taxon>Fungi</taxon>
        <taxon>Dikarya</taxon>
        <taxon>Ascomycota</taxon>
        <taxon>Pezizomycotina</taxon>
        <taxon>Sordariomycetes</taxon>
        <taxon>Sordariomycetidae</taxon>
        <taxon>Thyridiales</taxon>
        <taxon>Thyridiaceae</taxon>
        <taxon>Thyridium</taxon>
    </lineage>
</organism>
<feature type="region of interest" description="Disordered" evidence="3">
    <location>
        <begin position="926"/>
        <end position="983"/>
    </location>
</feature>
<dbReference type="PANTHER" id="PTHR38567">
    <property type="entry name" value="DUF4291 DOMAIN-CONTAINING PROTEIN"/>
    <property type="match status" value="1"/>
</dbReference>
<dbReference type="Pfam" id="PF00172">
    <property type="entry name" value="Zn_clus"/>
    <property type="match status" value="1"/>
</dbReference>
<keyword evidence="6" id="KW-1185">Reference proteome</keyword>
<dbReference type="Pfam" id="PF14124">
    <property type="entry name" value="DUF4291"/>
    <property type="match status" value="1"/>
</dbReference>
<dbReference type="PANTHER" id="PTHR38567:SF1">
    <property type="entry name" value="DUF4291 DOMAIN-CONTAINING PROTEIN"/>
    <property type="match status" value="1"/>
</dbReference>
<feature type="region of interest" description="Disordered" evidence="3">
    <location>
        <begin position="210"/>
        <end position="256"/>
    </location>
</feature>
<dbReference type="SMART" id="SM00066">
    <property type="entry name" value="GAL4"/>
    <property type="match status" value="1"/>
</dbReference>
<dbReference type="OrthoDB" id="10261408at2759"/>
<proteinExistence type="predicted"/>
<feature type="compositionally biased region" description="Basic and acidic residues" evidence="3">
    <location>
        <begin position="973"/>
        <end position="983"/>
    </location>
</feature>
<gene>
    <name evidence="5" type="ORF">E0L32_006889</name>
</gene>
<reference evidence="5 6" key="1">
    <citation type="submission" date="2019-06" db="EMBL/GenBank/DDBJ databases">
        <title>Draft genome sequence of the filamentous fungus Phialemoniopsis curvata isolated from diesel fuel.</title>
        <authorList>
            <person name="Varaljay V.A."/>
            <person name="Lyon W.J."/>
            <person name="Crouch A.L."/>
            <person name="Drake C.E."/>
            <person name="Hollomon J.M."/>
            <person name="Nadeau L.J."/>
            <person name="Nunn H.S."/>
            <person name="Stevenson B.S."/>
            <person name="Bojanowski C.L."/>
            <person name="Crookes-Goodson W.J."/>
        </authorList>
    </citation>
    <scope>NUCLEOTIDE SEQUENCE [LARGE SCALE GENOMIC DNA]</scope>
    <source>
        <strain evidence="5 6">D216</strain>
    </source>
</reference>
<evidence type="ECO:0000256" key="3">
    <source>
        <dbReference type="SAM" id="MobiDB-lite"/>
    </source>
</evidence>
<dbReference type="GO" id="GO:0000981">
    <property type="term" value="F:DNA-binding transcription factor activity, RNA polymerase II-specific"/>
    <property type="evidence" value="ECO:0007669"/>
    <property type="project" value="InterPro"/>
</dbReference>
<feature type="compositionally biased region" description="Basic and acidic residues" evidence="3">
    <location>
        <begin position="219"/>
        <end position="237"/>
    </location>
</feature>